<dbReference type="Pfam" id="PF15902">
    <property type="entry name" value="Sortilin-Vps10"/>
    <property type="match status" value="1"/>
</dbReference>
<feature type="domain" description="Secretion system C-terminal sorting" evidence="6">
    <location>
        <begin position="1052"/>
        <end position="1115"/>
    </location>
</feature>
<dbReference type="PANTHER" id="PTHR43739:SF5">
    <property type="entry name" value="EXO-ALPHA-SIALIDASE"/>
    <property type="match status" value="1"/>
</dbReference>
<keyword evidence="2" id="KW-0677">Repeat</keyword>
<keyword evidence="8" id="KW-1185">Reference proteome</keyword>
<dbReference type="Gene3D" id="2.60.120.260">
    <property type="entry name" value="Galactose-binding domain-like"/>
    <property type="match status" value="1"/>
</dbReference>
<proteinExistence type="predicted"/>
<dbReference type="SUPFAM" id="SSF110296">
    <property type="entry name" value="Oligoxyloglucan reducing end-specific cellobiohydrolase"/>
    <property type="match status" value="2"/>
</dbReference>
<dbReference type="Pfam" id="PF18962">
    <property type="entry name" value="Por_Secre_tail"/>
    <property type="match status" value="1"/>
</dbReference>
<sequence>MRKVTFLFLLFITSNAIGQFNEAAPWMNTTDQKKTNRHQSMEQLNNAFNAYWIGKDHRKKGSGYKPFKRWQNHWRHQLSKNGALATPEFIWKSWQQKNSLSKSAVSNWKSIGPYTTNVKQGQGRVNTFIIDPNAPNTYYVGAPAGGLWRSTDAGLNWMPLTDELPQIGVSGIAIDKNNSNVIYIATGDDDARDTYSVGVLKSTDRGTTWKKTGLDFSSMNAISNEIYIHPENSDILWVSTNQGFFKSTDAGQNWSKKIANNIVDFKLKPDDPDVVYAVSRSKFYRSTNGGENFTLVSSGLPESSARFAIDVSPANSDVVYLLSSNIDDNSFQGLYKSIDAGVSFNTTEVLEDIFGGSTQAWYDMALTVSPVDAEVVLVGVLDIWRSDDGGKSFVQKNRWWDPSDPAYTHADIHFLRYFNGNLFAGTDGGIYMSSNNADSFVDLTENLSISQYYKISTAKSNASNIVGGLQDNGGFGYSNGTWHEYHGGDGMDCVVDPNDENIYYGFSQYGGRLNVTYNGGQTQGGTVTEAPKEEVDDDNQDSGGNWVTPLEANQKGNLYAGYSRVYQLVNNQWEAVSSDVFGGDLNNLSIAPSNEQVMYASRINKLFKSSDKGISFEEIDFMFSNLISSVEINHQDENIIYVTTSGTNGQVLKSIDGGSNWQDISGNLPDDSKLVIKHQNQSLVNDLFLGTNISVYHINDTMTQWEVFDEGLPNAPVYDIEINIEDRIITAGTYGRGVFQSPIEVSKANVDLSLLSINTNNSVQCNGITPVITVKNNGVNLIQSILIKYQVDGVPFEYTYNGEISSEEVRQIELPNNSEIAMGPHELVVEISAQNDAFGDNNVLYASFTSNSQGEGQYVNTFGDVNEDQWLEITLGDSNGLWEKSEATSNQFKNKLNKVYVTNANGNYYDETTSYLISPCYDLSKLENPMIKFDMIFDIELNWDVLYLEYSVDKGENWLILGSSNDPNWYNSNFIDPQRPITVGRQWTGTDLTVKEYSYDLSDLSKEPNVIFRFVFASDQAENGEGAAIDNFTVAATAVLAAGDFEKNNFKLYPNPSSSVFYIQRPGFEEMNISVYDPTGRLIFEEMNINKSNYALDLSKVTAGLYFLKINEGGKILATGIIKQ</sequence>
<evidence type="ECO:0000259" key="5">
    <source>
        <dbReference type="Pfam" id="PF15902"/>
    </source>
</evidence>
<dbReference type="PANTHER" id="PTHR43739">
    <property type="entry name" value="XYLOGLUCANASE (EUROFUNG)"/>
    <property type="match status" value="1"/>
</dbReference>
<comment type="caution">
    <text evidence="7">The sequence shown here is derived from an EMBL/GenBank/DDBJ whole genome shotgun (WGS) entry which is preliminary data.</text>
</comment>
<protein>
    <submittedName>
        <fullName evidence="7">T9SS type A sorting domain-containing protein</fullName>
    </submittedName>
</protein>
<feature type="region of interest" description="Disordered" evidence="3">
    <location>
        <begin position="520"/>
        <end position="545"/>
    </location>
</feature>
<keyword evidence="1 4" id="KW-0732">Signal</keyword>
<gene>
    <name evidence="7" type="ORF">AABB81_07460</name>
</gene>
<evidence type="ECO:0000256" key="3">
    <source>
        <dbReference type="SAM" id="MobiDB-lite"/>
    </source>
</evidence>
<dbReference type="RefSeq" id="WP_342159618.1">
    <property type="nucleotide sequence ID" value="NZ_JBCDNA010000001.1"/>
</dbReference>
<dbReference type="Gene3D" id="2.130.10.10">
    <property type="entry name" value="YVTN repeat-like/Quinoprotein amine dehydrogenase"/>
    <property type="match status" value="4"/>
</dbReference>
<evidence type="ECO:0000313" key="7">
    <source>
        <dbReference type="EMBL" id="MEL4455729.1"/>
    </source>
</evidence>
<feature type="signal peptide" evidence="4">
    <location>
        <begin position="1"/>
        <end position="18"/>
    </location>
</feature>
<reference evidence="7 8" key="1">
    <citation type="submission" date="2024-04" db="EMBL/GenBank/DDBJ databases">
        <title>whole genome sequencing of Lutimonas vermicola strain IMCC1616.</title>
        <authorList>
            <person name="Bae S.S."/>
        </authorList>
    </citation>
    <scope>NUCLEOTIDE SEQUENCE [LARGE SCALE GENOMIC DNA]</scope>
    <source>
        <strain evidence="7 8">IMCC1616</strain>
    </source>
</reference>
<evidence type="ECO:0000259" key="6">
    <source>
        <dbReference type="Pfam" id="PF18962"/>
    </source>
</evidence>
<evidence type="ECO:0000256" key="1">
    <source>
        <dbReference type="ARBA" id="ARBA00022729"/>
    </source>
</evidence>
<name>A0ABU9L245_9FLAO</name>
<dbReference type="CDD" id="cd15482">
    <property type="entry name" value="Sialidase_non-viral"/>
    <property type="match status" value="1"/>
</dbReference>
<feature type="chain" id="PRO_5046552962" evidence="4">
    <location>
        <begin position="19"/>
        <end position="1124"/>
    </location>
</feature>
<dbReference type="InterPro" id="IPR026444">
    <property type="entry name" value="Secre_tail"/>
</dbReference>
<dbReference type="Proteomes" id="UP001474120">
    <property type="component" value="Unassembled WGS sequence"/>
</dbReference>
<feature type="domain" description="Sortilin N-terminal" evidence="5">
    <location>
        <begin position="147"/>
        <end position="268"/>
    </location>
</feature>
<evidence type="ECO:0000256" key="4">
    <source>
        <dbReference type="SAM" id="SignalP"/>
    </source>
</evidence>
<dbReference type="InterPro" id="IPR015943">
    <property type="entry name" value="WD40/YVTN_repeat-like_dom_sf"/>
</dbReference>
<evidence type="ECO:0000256" key="2">
    <source>
        <dbReference type="ARBA" id="ARBA00022737"/>
    </source>
</evidence>
<dbReference type="EMBL" id="JBCDNA010000001">
    <property type="protein sequence ID" value="MEL4455729.1"/>
    <property type="molecule type" value="Genomic_DNA"/>
</dbReference>
<dbReference type="InterPro" id="IPR031778">
    <property type="entry name" value="Sortilin_N"/>
</dbReference>
<dbReference type="NCBIfam" id="TIGR04183">
    <property type="entry name" value="Por_Secre_tail"/>
    <property type="match status" value="1"/>
</dbReference>
<accession>A0ABU9L245</accession>
<organism evidence="7 8">
    <name type="scientific">Lutimonas vermicola</name>
    <dbReference type="NCBI Taxonomy" id="414288"/>
    <lineage>
        <taxon>Bacteria</taxon>
        <taxon>Pseudomonadati</taxon>
        <taxon>Bacteroidota</taxon>
        <taxon>Flavobacteriia</taxon>
        <taxon>Flavobacteriales</taxon>
        <taxon>Flavobacteriaceae</taxon>
        <taxon>Lutimonas</taxon>
    </lineage>
</organism>
<dbReference type="InterPro" id="IPR052025">
    <property type="entry name" value="Xyloglucanase_GH74"/>
</dbReference>
<evidence type="ECO:0000313" key="8">
    <source>
        <dbReference type="Proteomes" id="UP001474120"/>
    </source>
</evidence>